<gene>
    <name evidence="1" type="primary">mobC</name>
    <name evidence="1" type="ORF">H8Z83_01210</name>
</gene>
<proteinExistence type="predicted"/>
<dbReference type="Proteomes" id="UP000620327">
    <property type="component" value="Unassembled WGS sequence"/>
</dbReference>
<protein>
    <submittedName>
        <fullName evidence="1">Plasmid mobilization relaxosome protein MobC</fullName>
    </submittedName>
</protein>
<dbReference type="RefSeq" id="WP_187013368.1">
    <property type="nucleotide sequence ID" value="NZ_JACOQI010000001.1"/>
</dbReference>
<dbReference type="AlphaFoldDB" id="A0A923MFA5"/>
<organism evidence="1 2">
    <name type="scientific">Dysosmobacter segnis</name>
    <dbReference type="NCBI Taxonomy" id="2763042"/>
    <lineage>
        <taxon>Bacteria</taxon>
        <taxon>Bacillati</taxon>
        <taxon>Bacillota</taxon>
        <taxon>Clostridia</taxon>
        <taxon>Eubacteriales</taxon>
        <taxon>Oscillospiraceae</taxon>
        <taxon>Dysosmobacter</taxon>
    </lineage>
</organism>
<name>A0A923MFA5_9FIRM</name>
<dbReference type="EMBL" id="JACOQI010000001">
    <property type="protein sequence ID" value="MBC5768970.1"/>
    <property type="molecule type" value="Genomic_DNA"/>
</dbReference>
<keyword evidence="2" id="KW-1185">Reference proteome</keyword>
<dbReference type="InterPro" id="IPR053842">
    <property type="entry name" value="NikA-like"/>
</dbReference>
<accession>A0A923MFA5</accession>
<reference evidence="1" key="1">
    <citation type="submission" date="2020-08" db="EMBL/GenBank/DDBJ databases">
        <title>Genome public.</title>
        <authorList>
            <person name="Liu C."/>
            <person name="Sun Q."/>
        </authorList>
    </citation>
    <scope>NUCLEOTIDE SEQUENCE</scope>
    <source>
        <strain evidence="1">BX15</strain>
    </source>
</reference>
<comment type="caution">
    <text evidence="1">The sequence shown here is derived from an EMBL/GenBank/DDBJ whole genome shotgun (WGS) entry which is preliminary data.</text>
</comment>
<dbReference type="Pfam" id="PF21983">
    <property type="entry name" value="NikA-like"/>
    <property type="match status" value="1"/>
</dbReference>
<evidence type="ECO:0000313" key="2">
    <source>
        <dbReference type="Proteomes" id="UP000620327"/>
    </source>
</evidence>
<evidence type="ECO:0000313" key="1">
    <source>
        <dbReference type="EMBL" id="MBC5768970.1"/>
    </source>
</evidence>
<sequence>MRETAKTMALRLNAAEYAHLCRQAEVTGLKKEPLVRQLIMGVNLRPRPPDAYADLLRALSAIGNNINQLAHQANARGAATGDEITEALHLVRQATRLVRERL</sequence>